<dbReference type="InterPro" id="IPR010982">
    <property type="entry name" value="Lambda_DNA-bd_dom_sf"/>
</dbReference>
<dbReference type="OrthoDB" id="8451885at2"/>
<sequence length="289" mass="32362">MARERSGRTARHLVLVARLRRLREGAGLSVPQAAAQLGWHPSTLRRLEQAQTSLDVGQVSALLTAYGAGAAETDDIMGRLNAANLPGWWHPWRDAMAPWQMDVMSVESAAGVVRTWDPALVPALLRTPAYAMAVDAAVHPDQDEAVRKRRADFLMERQHRLREQQTRLWAVFPVTALRCRVGGEEVMREQLRALQRIAERGDVTVQLHPEYAPPHPLTGVPALSLYRVEVREIADHVVREGGLPGTAEVWDSPHPVQTYQGMLDVSCVMAMRPDRTGEVLQDEYDRKWA</sequence>
<dbReference type="GO" id="GO:0003677">
    <property type="term" value="F:DNA binding"/>
    <property type="evidence" value="ECO:0007669"/>
    <property type="project" value="InterPro"/>
</dbReference>
<evidence type="ECO:0000313" key="2">
    <source>
        <dbReference type="EMBL" id="ARF62396.1"/>
    </source>
</evidence>
<dbReference type="Pfam" id="PF13560">
    <property type="entry name" value="HTH_31"/>
    <property type="match status" value="1"/>
</dbReference>
<gene>
    <name evidence="2" type="ORF">B1H20_14045</name>
</gene>
<dbReference type="CDD" id="cd00093">
    <property type="entry name" value="HTH_XRE"/>
    <property type="match status" value="1"/>
</dbReference>
<dbReference type="Pfam" id="PF19054">
    <property type="entry name" value="DUF5753"/>
    <property type="match status" value="1"/>
</dbReference>
<dbReference type="SUPFAM" id="SSF47413">
    <property type="entry name" value="lambda repressor-like DNA-binding domains"/>
    <property type="match status" value="1"/>
</dbReference>
<feature type="domain" description="HTH cro/C1-type" evidence="1">
    <location>
        <begin position="19"/>
        <end position="76"/>
    </location>
</feature>
<dbReference type="InterPro" id="IPR001387">
    <property type="entry name" value="Cro/C1-type_HTH"/>
</dbReference>
<dbReference type="EMBL" id="CP020570">
    <property type="protein sequence ID" value="ARF62396.1"/>
    <property type="molecule type" value="Genomic_DNA"/>
</dbReference>
<dbReference type="Proteomes" id="UP000192445">
    <property type="component" value="Chromosome"/>
</dbReference>
<dbReference type="PROSITE" id="PS50943">
    <property type="entry name" value="HTH_CROC1"/>
    <property type="match status" value="1"/>
</dbReference>
<dbReference type="KEGG" id="svu:B1H20_14045"/>
<dbReference type="STRING" id="1935.B1H20_14045"/>
<dbReference type="InterPro" id="IPR043917">
    <property type="entry name" value="DUF5753"/>
</dbReference>
<proteinExistence type="predicted"/>
<name>A0A1V0UB89_STRVN</name>
<evidence type="ECO:0000313" key="3">
    <source>
        <dbReference type="Proteomes" id="UP000192445"/>
    </source>
</evidence>
<dbReference type="AlphaFoldDB" id="A0A1V0UB89"/>
<accession>A0A1V0UB89</accession>
<reference evidence="2 3" key="1">
    <citation type="submission" date="2017-03" db="EMBL/GenBank/DDBJ databases">
        <title>Complete Genome Sequence of a natural compounds producer, Streptomyces violaceus S21.</title>
        <authorList>
            <person name="Zhong C."/>
            <person name="Zhao Z."/>
            <person name="Fu J."/>
            <person name="Zong G."/>
            <person name="Qin R."/>
            <person name="Cao G."/>
        </authorList>
    </citation>
    <scope>NUCLEOTIDE SEQUENCE [LARGE SCALE GENOMIC DNA]</scope>
    <source>
        <strain evidence="2 3">S21</strain>
    </source>
</reference>
<protein>
    <submittedName>
        <fullName evidence="2">Transcriptional regulator</fullName>
    </submittedName>
</protein>
<dbReference type="RefSeq" id="WP_030192450.1">
    <property type="nucleotide sequence ID" value="NZ_CP020570.1"/>
</dbReference>
<evidence type="ECO:0000259" key="1">
    <source>
        <dbReference type="PROSITE" id="PS50943"/>
    </source>
</evidence>
<organism evidence="2 3">
    <name type="scientific">Streptomyces violaceoruber</name>
    <dbReference type="NCBI Taxonomy" id="1935"/>
    <lineage>
        <taxon>Bacteria</taxon>
        <taxon>Bacillati</taxon>
        <taxon>Actinomycetota</taxon>
        <taxon>Actinomycetes</taxon>
        <taxon>Kitasatosporales</taxon>
        <taxon>Streptomycetaceae</taxon>
        <taxon>Streptomyces</taxon>
        <taxon>Streptomyces violaceoruber group</taxon>
    </lineage>
</organism>
<dbReference type="SMART" id="SM00530">
    <property type="entry name" value="HTH_XRE"/>
    <property type="match status" value="1"/>
</dbReference>
<dbReference type="Gene3D" id="1.10.260.40">
    <property type="entry name" value="lambda repressor-like DNA-binding domains"/>
    <property type="match status" value="1"/>
</dbReference>